<dbReference type="AlphaFoldDB" id="A0A8S9FLA2"/>
<name>A0A8S9FLA2_BRACR</name>
<accession>A0A8S9FLA2</accession>
<comment type="caution">
    <text evidence="1">The sequence shown here is derived from an EMBL/GenBank/DDBJ whole genome shotgun (WGS) entry which is preliminary data.</text>
</comment>
<gene>
    <name evidence="1" type="ORF">F2Q70_00030786</name>
</gene>
<evidence type="ECO:0000313" key="1">
    <source>
        <dbReference type="EMBL" id="KAF2533864.1"/>
    </source>
</evidence>
<organism evidence="1">
    <name type="scientific">Brassica cretica</name>
    <name type="common">Mustard</name>
    <dbReference type="NCBI Taxonomy" id="69181"/>
    <lineage>
        <taxon>Eukaryota</taxon>
        <taxon>Viridiplantae</taxon>
        <taxon>Streptophyta</taxon>
        <taxon>Embryophyta</taxon>
        <taxon>Tracheophyta</taxon>
        <taxon>Spermatophyta</taxon>
        <taxon>Magnoliopsida</taxon>
        <taxon>eudicotyledons</taxon>
        <taxon>Gunneridae</taxon>
        <taxon>Pentapetalae</taxon>
        <taxon>rosids</taxon>
        <taxon>malvids</taxon>
        <taxon>Brassicales</taxon>
        <taxon>Brassicaceae</taxon>
        <taxon>Brassiceae</taxon>
        <taxon>Brassica</taxon>
    </lineage>
</organism>
<proteinExistence type="predicted"/>
<sequence length="138" mass="15367">MAPKPNSKSIVSTGKSPVAMYFKDISPGPHESELRFRLIHFWEARNIAKAKTLIGLDLLVIDEQGTVMQGFIPASRVQQYLCDLKPGTIYKLFNSFEGRAGLTGIIGIKGSSHTRIWKPKCTLCVIPKDRDVKISYTS</sequence>
<protein>
    <recommendedName>
        <fullName evidence="2">DUF223 domain-containing protein</fullName>
    </recommendedName>
</protein>
<evidence type="ECO:0008006" key="2">
    <source>
        <dbReference type="Google" id="ProtNLM"/>
    </source>
</evidence>
<dbReference type="EMBL" id="QGKY02002305">
    <property type="protein sequence ID" value="KAF2533864.1"/>
    <property type="molecule type" value="Genomic_DNA"/>
</dbReference>
<reference evidence="1" key="1">
    <citation type="submission" date="2019-12" db="EMBL/GenBank/DDBJ databases">
        <title>Genome sequencing and annotation of Brassica cretica.</title>
        <authorList>
            <person name="Studholme D.J."/>
            <person name="Sarris P.F."/>
        </authorList>
    </citation>
    <scope>NUCLEOTIDE SEQUENCE</scope>
    <source>
        <strain evidence="1">PFS-102/07</strain>
        <tissue evidence="1">Leaf</tissue>
    </source>
</reference>